<reference evidence="3" key="2">
    <citation type="journal article" date="2021" name="PeerJ">
        <title>Extensive microbial diversity within the chicken gut microbiome revealed by metagenomics and culture.</title>
        <authorList>
            <person name="Gilroy R."/>
            <person name="Ravi A."/>
            <person name="Getino M."/>
            <person name="Pursley I."/>
            <person name="Horton D.L."/>
            <person name="Alikhan N.F."/>
            <person name="Baker D."/>
            <person name="Gharbi K."/>
            <person name="Hall N."/>
            <person name="Watson M."/>
            <person name="Adriaenssens E.M."/>
            <person name="Foster-Nyarko E."/>
            <person name="Jarju S."/>
            <person name="Secka A."/>
            <person name="Antonio M."/>
            <person name="Oren A."/>
            <person name="Chaudhuri R.R."/>
            <person name="La Ragione R."/>
            <person name="Hildebrand F."/>
            <person name="Pallen M.J."/>
        </authorList>
    </citation>
    <scope>NUCLEOTIDE SEQUENCE</scope>
    <source>
        <strain evidence="3">E3-2379</strain>
    </source>
</reference>
<dbReference type="EMBL" id="JADIML010000081">
    <property type="protein sequence ID" value="MBO8462850.1"/>
    <property type="molecule type" value="Genomic_DNA"/>
</dbReference>
<dbReference type="Pfam" id="PF02272">
    <property type="entry name" value="DHHA1"/>
    <property type="match status" value="1"/>
</dbReference>
<dbReference type="PANTHER" id="PTHR47618:SF1">
    <property type="entry name" value="BIFUNCTIONAL OLIGORIBONUCLEASE AND PAP PHOSPHATASE NRNA"/>
    <property type="match status" value="1"/>
</dbReference>
<dbReference type="Pfam" id="PF01368">
    <property type="entry name" value="DHH"/>
    <property type="match status" value="1"/>
</dbReference>
<name>A0A9D9HZG4_9FIRM</name>
<dbReference type="GO" id="GO:0003676">
    <property type="term" value="F:nucleic acid binding"/>
    <property type="evidence" value="ECO:0007669"/>
    <property type="project" value="InterPro"/>
</dbReference>
<dbReference type="InterPro" id="IPR038763">
    <property type="entry name" value="DHH_sf"/>
</dbReference>
<accession>A0A9D9HZG4</accession>
<dbReference type="Gene3D" id="3.90.1640.10">
    <property type="entry name" value="inorganic pyrophosphatase (n-terminal core)"/>
    <property type="match status" value="1"/>
</dbReference>
<evidence type="ECO:0000259" key="2">
    <source>
        <dbReference type="Pfam" id="PF02272"/>
    </source>
</evidence>
<feature type="domain" description="DDH" evidence="1">
    <location>
        <begin position="17"/>
        <end position="155"/>
    </location>
</feature>
<proteinExistence type="predicted"/>
<dbReference type="AlphaFoldDB" id="A0A9D9HZG4"/>
<dbReference type="Proteomes" id="UP000823618">
    <property type="component" value="Unassembled WGS sequence"/>
</dbReference>
<dbReference type="PANTHER" id="PTHR47618">
    <property type="entry name" value="BIFUNCTIONAL OLIGORIBONUCLEASE AND PAP PHOSPHATASE NRNA"/>
    <property type="match status" value="1"/>
</dbReference>
<comment type="caution">
    <text evidence="3">The sequence shown here is derived from an EMBL/GenBank/DDBJ whole genome shotgun (WGS) entry which is preliminary data.</text>
</comment>
<protein>
    <submittedName>
        <fullName evidence="3">Bifunctional oligoribonuclease/PAP phosphatase NrnA</fullName>
    </submittedName>
</protein>
<dbReference type="SUPFAM" id="SSF64182">
    <property type="entry name" value="DHH phosphoesterases"/>
    <property type="match status" value="1"/>
</dbReference>
<evidence type="ECO:0000259" key="1">
    <source>
        <dbReference type="Pfam" id="PF01368"/>
    </source>
</evidence>
<feature type="domain" description="DHHA1" evidence="2">
    <location>
        <begin position="224"/>
        <end position="308"/>
    </location>
</feature>
<evidence type="ECO:0000313" key="3">
    <source>
        <dbReference type="EMBL" id="MBO8462850.1"/>
    </source>
</evidence>
<dbReference type="InterPro" id="IPR051319">
    <property type="entry name" value="Oligoribo/pAp-PDE_c-di-AMP_PDE"/>
</dbReference>
<gene>
    <name evidence="3" type="ORF">IAC13_02835</name>
</gene>
<reference evidence="3" key="1">
    <citation type="submission" date="2020-10" db="EMBL/GenBank/DDBJ databases">
        <authorList>
            <person name="Gilroy R."/>
        </authorList>
    </citation>
    <scope>NUCLEOTIDE SEQUENCE</scope>
    <source>
        <strain evidence="3">E3-2379</strain>
    </source>
</reference>
<dbReference type="Gene3D" id="3.10.310.30">
    <property type="match status" value="1"/>
</dbReference>
<dbReference type="InterPro" id="IPR003156">
    <property type="entry name" value="DHHA1_dom"/>
</dbReference>
<sequence>MMTKKQFNEYLEQANTIAISGHVRPDGDCTGSCLALARYIRDNWSEKEVQVFLQPIRDSFLFLPDADKIAHESDQKEYDLFVCCDCGEEERLGDFKELYRNAKFRICVDHHISNDGFGDESHIISTGSSTCELLYGLMDSEKVSKETATALYLGIVHDTGVFKHSNTTKATMIAAGELLEKGVDNSYIIDETFYAKTYMQNQVLGRALMESQTMLDGKVIFSSLDQSIMEFYGWASADLDGVIDQLRITKGVEVAIFLYEIAPSEYKVSMRSNHEVNVSQIAKMYGGGGHVKAAGCTIQGTVQDIISQLVAKIEVQLDAEEVK</sequence>
<organism evidence="3 4">
    <name type="scientific">Candidatus Scybalomonas excrementavium</name>
    <dbReference type="NCBI Taxonomy" id="2840943"/>
    <lineage>
        <taxon>Bacteria</taxon>
        <taxon>Bacillati</taxon>
        <taxon>Bacillota</taxon>
        <taxon>Clostridia</taxon>
        <taxon>Lachnospirales</taxon>
        <taxon>Lachnospiraceae</taxon>
        <taxon>Lachnospiraceae incertae sedis</taxon>
        <taxon>Candidatus Scybalomonas</taxon>
    </lineage>
</organism>
<dbReference type="InterPro" id="IPR001667">
    <property type="entry name" value="DDH_dom"/>
</dbReference>
<evidence type="ECO:0000313" key="4">
    <source>
        <dbReference type="Proteomes" id="UP000823618"/>
    </source>
</evidence>